<reference evidence="5 6" key="1">
    <citation type="submission" date="2021-06" db="EMBL/GenBank/DDBJ databases">
        <authorList>
            <person name="Kallberg Y."/>
            <person name="Tangrot J."/>
            <person name="Rosling A."/>
        </authorList>
    </citation>
    <scope>NUCLEOTIDE SEQUENCE [LARGE SCALE GENOMIC DNA]</scope>
    <source>
        <strain evidence="5 6">120-4 pot B 10/14</strain>
    </source>
</reference>
<dbReference type="PANTHER" id="PTHR23092">
    <property type="entry name" value="POLY(A) RNA POLYMERASE"/>
    <property type="match status" value="1"/>
</dbReference>
<evidence type="ECO:0000256" key="2">
    <source>
        <dbReference type="ARBA" id="ARBA00022842"/>
    </source>
</evidence>
<dbReference type="InterPro" id="IPR038237">
    <property type="entry name" value="Ribosomal_eS4_central_sf"/>
</dbReference>
<feature type="region of interest" description="Disordered" evidence="3">
    <location>
        <begin position="53"/>
        <end position="83"/>
    </location>
</feature>
<keyword evidence="6" id="KW-1185">Reference proteome</keyword>
<dbReference type="PANTHER" id="PTHR23092:SF15">
    <property type="entry name" value="INACTIVE NON-CANONICAL POLY(A) RNA POLYMERASE PROTEIN TRF4-2-RELATED"/>
    <property type="match status" value="1"/>
</dbReference>
<dbReference type="Gene3D" id="2.40.50.740">
    <property type="match status" value="1"/>
</dbReference>
<organism evidence="5 6">
    <name type="scientific">Gigaspora margarita</name>
    <dbReference type="NCBI Taxonomy" id="4874"/>
    <lineage>
        <taxon>Eukaryota</taxon>
        <taxon>Fungi</taxon>
        <taxon>Fungi incertae sedis</taxon>
        <taxon>Mucoromycota</taxon>
        <taxon>Glomeromycotina</taxon>
        <taxon>Glomeromycetes</taxon>
        <taxon>Diversisporales</taxon>
        <taxon>Gigasporaceae</taxon>
        <taxon>Gigaspora</taxon>
    </lineage>
</organism>
<evidence type="ECO:0000313" key="6">
    <source>
        <dbReference type="Proteomes" id="UP000789901"/>
    </source>
</evidence>
<dbReference type="Gene3D" id="1.10.1410.10">
    <property type="match status" value="1"/>
</dbReference>
<evidence type="ECO:0000313" key="5">
    <source>
        <dbReference type="EMBL" id="CAG8650067.1"/>
    </source>
</evidence>
<feature type="compositionally biased region" description="Polar residues" evidence="3">
    <location>
        <begin position="53"/>
        <end position="67"/>
    </location>
</feature>
<evidence type="ECO:0000256" key="3">
    <source>
        <dbReference type="SAM" id="MobiDB-lite"/>
    </source>
</evidence>
<keyword evidence="2" id="KW-0460">Magnesium</keyword>
<dbReference type="InterPro" id="IPR002058">
    <property type="entry name" value="PAP_assoc"/>
</dbReference>
<evidence type="ECO:0000256" key="1">
    <source>
        <dbReference type="ARBA" id="ARBA00022723"/>
    </source>
</evidence>
<comment type="caution">
    <text evidence="5">The sequence shown here is derived from an EMBL/GenBank/DDBJ whole genome shotgun (WGS) entry which is preliminary data.</text>
</comment>
<gene>
    <name evidence="5" type="ORF">GMARGA_LOCUS9306</name>
</gene>
<accession>A0ABN7UQ14</accession>
<dbReference type="InterPro" id="IPR045862">
    <property type="entry name" value="Trf4-like"/>
</dbReference>
<feature type="domain" description="PAP-associated" evidence="4">
    <location>
        <begin position="174"/>
        <end position="232"/>
    </location>
</feature>
<protein>
    <submittedName>
        <fullName evidence="5">43051_t:CDS:1</fullName>
    </submittedName>
</protein>
<dbReference type="Pfam" id="PF03828">
    <property type="entry name" value="PAP_assoc"/>
    <property type="match status" value="1"/>
</dbReference>
<proteinExistence type="predicted"/>
<dbReference type="EMBL" id="CAJVQB010004958">
    <property type="protein sequence ID" value="CAG8650067.1"/>
    <property type="molecule type" value="Genomic_DNA"/>
</dbReference>
<sequence>MAIQSVYPDPIIKVNDTVRLDLETDKIIKHIKFEARAIALAVVQQNISNNSVKSANETQQSSTNVKVSKNAMKGRKKKNECEKALERNTWRTPPKQTEKLWLIQDPNAKYTSVTQQLVNYLLSTDVERLLRAFVIKRIELVIIEHFQNAEVIVFGSVNAELQIQTGRIIPDDENLGILLIELFELYGIGFNYKQLAIRVERDDNLGVDIGCYKKGNEFWATKCPEKLHVQDPV</sequence>
<name>A0ABN7UQ14_GIGMA</name>
<dbReference type="Proteomes" id="UP000789901">
    <property type="component" value="Unassembled WGS sequence"/>
</dbReference>
<dbReference type="SUPFAM" id="SSF81631">
    <property type="entry name" value="PAP/OAS1 substrate-binding domain"/>
    <property type="match status" value="1"/>
</dbReference>
<keyword evidence="1" id="KW-0479">Metal-binding</keyword>
<evidence type="ECO:0000259" key="4">
    <source>
        <dbReference type="Pfam" id="PF03828"/>
    </source>
</evidence>